<sequence length="103" mass="10874">MSTKPLDATVPDGAAGSFDPAAPYRVSESVSLRPEPFGALVYDFTTRKLSFLKTPELVEVVKGLGDQPDAQSAIEAAGVPETQHEAYLKALAGLLRSGTIVSR</sequence>
<accession>A0A1Y2NAJ8</accession>
<organism evidence="1 2">
    <name type="scientific">Pseudonocardia autotrophica</name>
    <name type="common">Amycolata autotrophica</name>
    <name type="synonym">Nocardia autotrophica</name>
    <dbReference type="NCBI Taxonomy" id="2074"/>
    <lineage>
        <taxon>Bacteria</taxon>
        <taxon>Bacillati</taxon>
        <taxon>Actinomycetota</taxon>
        <taxon>Actinomycetes</taxon>
        <taxon>Pseudonocardiales</taxon>
        <taxon>Pseudonocardiaceae</taxon>
        <taxon>Pseudonocardia</taxon>
    </lineage>
</organism>
<evidence type="ECO:0008006" key="3">
    <source>
        <dbReference type="Google" id="ProtNLM"/>
    </source>
</evidence>
<dbReference type="RefSeq" id="WP_085910557.1">
    <property type="nucleotide sequence ID" value="NZ_AP018920.1"/>
</dbReference>
<gene>
    <name evidence="1" type="ORF">BG845_00218</name>
</gene>
<comment type="caution">
    <text evidence="1">The sequence shown here is derived from an EMBL/GenBank/DDBJ whole genome shotgun (WGS) entry which is preliminary data.</text>
</comment>
<name>A0A1Y2NAJ8_PSEAH</name>
<proteinExistence type="predicted"/>
<dbReference type="AlphaFoldDB" id="A0A1Y2NAJ8"/>
<dbReference type="NCBIfam" id="TIGR03967">
    <property type="entry name" value="mycofact_MftB"/>
    <property type="match status" value="1"/>
</dbReference>
<evidence type="ECO:0000313" key="1">
    <source>
        <dbReference type="EMBL" id="OSY44097.1"/>
    </source>
</evidence>
<evidence type="ECO:0000313" key="2">
    <source>
        <dbReference type="Proteomes" id="UP000194360"/>
    </source>
</evidence>
<dbReference type="STRING" id="2074.BG845_00218"/>
<protein>
    <recommendedName>
        <fullName evidence="3">Mycofactocin binding protein MftB</fullName>
    </recommendedName>
</protein>
<dbReference type="Proteomes" id="UP000194360">
    <property type="component" value="Unassembled WGS sequence"/>
</dbReference>
<dbReference type="OrthoDB" id="3784885at2"/>
<dbReference type="EMBL" id="MIGB01000001">
    <property type="protein sequence ID" value="OSY44097.1"/>
    <property type="molecule type" value="Genomic_DNA"/>
</dbReference>
<keyword evidence="2" id="KW-1185">Reference proteome</keyword>
<dbReference type="Pfam" id="PF26520">
    <property type="entry name" value="MftB_chaperone"/>
    <property type="match status" value="1"/>
</dbReference>
<reference evidence="1 2" key="1">
    <citation type="submission" date="2016-09" db="EMBL/GenBank/DDBJ databases">
        <title>Pseudonocardia autotrophica DSM535, a candidate organism with high potential of specific P450 cytochromes.</title>
        <authorList>
            <person name="Grumaz C."/>
            <person name="Vainshtein Y."/>
            <person name="Kirstahler P."/>
            <person name="Sohn K."/>
        </authorList>
    </citation>
    <scope>NUCLEOTIDE SEQUENCE [LARGE SCALE GENOMIC DNA]</scope>
    <source>
        <strain evidence="1 2">DSM 535</strain>
    </source>
</reference>
<dbReference type="InterPro" id="IPR023850">
    <property type="entry name" value="MftB"/>
</dbReference>